<feature type="compositionally biased region" description="Basic residues" evidence="1">
    <location>
        <begin position="108"/>
        <end position="140"/>
    </location>
</feature>
<dbReference type="InParanoid" id="B7QG75"/>
<evidence type="ECO:0000256" key="1">
    <source>
        <dbReference type="SAM" id="MobiDB-lite"/>
    </source>
</evidence>
<reference evidence="2 4" key="1">
    <citation type="submission" date="2008-03" db="EMBL/GenBank/DDBJ databases">
        <title>Annotation of Ixodes scapularis.</title>
        <authorList>
            <consortium name="Ixodes scapularis Genome Project Consortium"/>
            <person name="Caler E."/>
            <person name="Hannick L.I."/>
            <person name="Bidwell S."/>
            <person name="Joardar V."/>
            <person name="Thiagarajan M."/>
            <person name="Amedeo P."/>
            <person name="Galinsky K.J."/>
            <person name="Schobel S."/>
            <person name="Inman J."/>
            <person name="Hostetler J."/>
            <person name="Miller J."/>
            <person name="Hammond M."/>
            <person name="Megy K."/>
            <person name="Lawson D."/>
            <person name="Kodira C."/>
            <person name="Sutton G."/>
            <person name="Meyer J."/>
            <person name="Hill C.A."/>
            <person name="Birren B."/>
            <person name="Nene V."/>
            <person name="Collins F."/>
            <person name="Alarcon-Chaidez F."/>
            <person name="Wikel S."/>
            <person name="Strausberg R."/>
        </authorList>
    </citation>
    <scope>NUCLEOTIDE SEQUENCE [LARGE SCALE GENOMIC DNA]</scope>
    <source>
        <strain evidence="4">Wikel</strain>
        <strain evidence="2">Wikel colony</strain>
    </source>
</reference>
<dbReference type="AlphaFoldDB" id="B7QG75"/>
<feature type="non-terminal residue" evidence="2">
    <location>
        <position position="1"/>
    </location>
</feature>
<protein>
    <submittedName>
        <fullName evidence="2 3">Uncharacterized protein</fullName>
    </submittedName>
</protein>
<accession>B7QG75</accession>
<dbReference type="Proteomes" id="UP000001555">
    <property type="component" value="Unassembled WGS sequence"/>
</dbReference>
<evidence type="ECO:0000313" key="3">
    <source>
        <dbReference type="EnsemblMetazoa" id="ISCW022598-PA"/>
    </source>
</evidence>
<gene>
    <name evidence="2" type="ORF">IscW_ISCW022598</name>
</gene>
<dbReference type="VEuPathDB" id="VectorBase:ISCW022598"/>
<proteinExistence type="predicted"/>
<reference evidence="3" key="2">
    <citation type="submission" date="2020-05" db="UniProtKB">
        <authorList>
            <consortium name="EnsemblMetazoa"/>
        </authorList>
    </citation>
    <scope>IDENTIFICATION</scope>
    <source>
        <strain evidence="3">wikel</strain>
    </source>
</reference>
<dbReference type="EMBL" id="ABJB011092007">
    <property type="status" value="NOT_ANNOTATED_CDS"/>
    <property type="molecule type" value="Genomic_DNA"/>
</dbReference>
<feature type="non-terminal residue" evidence="2">
    <location>
        <position position="140"/>
    </location>
</feature>
<dbReference type="VEuPathDB" id="VectorBase:ISCI022598"/>
<dbReference type="HOGENOM" id="CLU_1840112_0_0_1"/>
<name>B7QG75_IXOSC</name>
<dbReference type="EnsemblMetazoa" id="ISCW022598-RA">
    <property type="protein sequence ID" value="ISCW022598-PA"/>
    <property type="gene ID" value="ISCW022598"/>
</dbReference>
<keyword evidence="4" id="KW-1185">Reference proteome</keyword>
<dbReference type="PaxDb" id="6945-B7QG75"/>
<sequence>REHVDTCRSRVPQPVQVGTQTRRVTSSPAARLHTCTARQFARASRPRAMLSRGAIWPAAKNEVVRACEARALATPQLGGGGDGPALMKGGSNASCPAQRSRHDERTLRAKVLRSPQRRGRIPRPARARARYTRRYRPAPR</sequence>
<organism>
    <name type="scientific">Ixodes scapularis</name>
    <name type="common">Black-legged tick</name>
    <name type="synonym">Deer tick</name>
    <dbReference type="NCBI Taxonomy" id="6945"/>
    <lineage>
        <taxon>Eukaryota</taxon>
        <taxon>Metazoa</taxon>
        <taxon>Ecdysozoa</taxon>
        <taxon>Arthropoda</taxon>
        <taxon>Chelicerata</taxon>
        <taxon>Arachnida</taxon>
        <taxon>Acari</taxon>
        <taxon>Parasitiformes</taxon>
        <taxon>Ixodida</taxon>
        <taxon>Ixodoidea</taxon>
        <taxon>Ixodidae</taxon>
        <taxon>Ixodinae</taxon>
        <taxon>Ixodes</taxon>
    </lineage>
</organism>
<evidence type="ECO:0000313" key="4">
    <source>
        <dbReference type="Proteomes" id="UP000001555"/>
    </source>
</evidence>
<dbReference type="EMBL" id="DS929532">
    <property type="protein sequence ID" value="EEC17847.1"/>
    <property type="molecule type" value="Genomic_DNA"/>
</dbReference>
<evidence type="ECO:0000313" key="2">
    <source>
        <dbReference type="EMBL" id="EEC17847.1"/>
    </source>
</evidence>
<feature type="region of interest" description="Disordered" evidence="1">
    <location>
        <begin position="74"/>
        <end position="140"/>
    </location>
</feature>